<dbReference type="Proteomes" id="UP000054359">
    <property type="component" value="Unassembled WGS sequence"/>
</dbReference>
<name>A0A087URI8_STEMI</name>
<feature type="non-terminal residue" evidence="1">
    <location>
        <position position="76"/>
    </location>
</feature>
<dbReference type="AlphaFoldDB" id="A0A087URI8"/>
<reference evidence="1 2" key="1">
    <citation type="submission" date="2013-11" db="EMBL/GenBank/DDBJ databases">
        <title>Genome sequencing of Stegodyphus mimosarum.</title>
        <authorList>
            <person name="Bechsgaard J."/>
        </authorList>
    </citation>
    <scope>NUCLEOTIDE SEQUENCE [LARGE SCALE GENOMIC DNA]</scope>
</reference>
<proteinExistence type="predicted"/>
<evidence type="ECO:0000313" key="1">
    <source>
        <dbReference type="EMBL" id="KFM79977.1"/>
    </source>
</evidence>
<dbReference type="EMBL" id="KK121209">
    <property type="protein sequence ID" value="KFM79977.1"/>
    <property type="molecule type" value="Genomic_DNA"/>
</dbReference>
<accession>A0A087URI8</accession>
<gene>
    <name evidence="1" type="ORF">X975_27160</name>
</gene>
<keyword evidence="2" id="KW-1185">Reference proteome</keyword>
<evidence type="ECO:0000313" key="2">
    <source>
        <dbReference type="Proteomes" id="UP000054359"/>
    </source>
</evidence>
<protein>
    <submittedName>
        <fullName evidence="1">Uncharacterized protein</fullName>
    </submittedName>
</protein>
<dbReference type="OrthoDB" id="6433044at2759"/>
<organism evidence="1 2">
    <name type="scientific">Stegodyphus mimosarum</name>
    <name type="common">African social velvet spider</name>
    <dbReference type="NCBI Taxonomy" id="407821"/>
    <lineage>
        <taxon>Eukaryota</taxon>
        <taxon>Metazoa</taxon>
        <taxon>Ecdysozoa</taxon>
        <taxon>Arthropoda</taxon>
        <taxon>Chelicerata</taxon>
        <taxon>Arachnida</taxon>
        <taxon>Araneae</taxon>
        <taxon>Araneomorphae</taxon>
        <taxon>Entelegynae</taxon>
        <taxon>Eresoidea</taxon>
        <taxon>Eresidae</taxon>
        <taxon>Stegodyphus</taxon>
    </lineage>
</organism>
<sequence length="76" mass="8130">MVGGFTDASGVAEGSIIPTVGPVKMLRIYIEEEMDHWVALSEIILEAAPMQALMASVYNISYIFATSSHNNISGSP</sequence>